<accession>A0AAJ0BN99</accession>
<evidence type="ECO:0000313" key="3">
    <source>
        <dbReference type="Proteomes" id="UP001239445"/>
    </source>
</evidence>
<feature type="compositionally biased region" description="Polar residues" evidence="1">
    <location>
        <begin position="45"/>
        <end position="56"/>
    </location>
</feature>
<proteinExistence type="predicted"/>
<protein>
    <submittedName>
        <fullName evidence="2">Uncharacterized protein</fullName>
    </submittedName>
</protein>
<organism evidence="2 3">
    <name type="scientific">Echria macrotheca</name>
    <dbReference type="NCBI Taxonomy" id="438768"/>
    <lineage>
        <taxon>Eukaryota</taxon>
        <taxon>Fungi</taxon>
        <taxon>Dikarya</taxon>
        <taxon>Ascomycota</taxon>
        <taxon>Pezizomycotina</taxon>
        <taxon>Sordariomycetes</taxon>
        <taxon>Sordariomycetidae</taxon>
        <taxon>Sordariales</taxon>
        <taxon>Schizotheciaceae</taxon>
        <taxon>Echria</taxon>
    </lineage>
</organism>
<feature type="region of interest" description="Disordered" evidence="1">
    <location>
        <begin position="1"/>
        <end position="69"/>
    </location>
</feature>
<feature type="region of interest" description="Disordered" evidence="1">
    <location>
        <begin position="239"/>
        <end position="262"/>
    </location>
</feature>
<dbReference type="AlphaFoldDB" id="A0AAJ0BN99"/>
<evidence type="ECO:0000313" key="2">
    <source>
        <dbReference type="EMBL" id="KAK1761439.1"/>
    </source>
</evidence>
<dbReference type="EMBL" id="MU839827">
    <property type="protein sequence ID" value="KAK1761439.1"/>
    <property type="molecule type" value="Genomic_DNA"/>
</dbReference>
<sequence length="661" mass="72737">METPTGTETPSRDDSIIEHPMNGHHVDVEDDLDKEDLSPPPDTPISATPVSPTPASISPIAEPMSRTPSLPVNALEDEIVVGTNAKQLAIAAQKIAKTEDVDMDDVEIESVVSTKRKRVSDDDEEFASPAPRTGLPDSRPRSVRPVKAFATNYAKEDVLLGYWRESSVPEIKDKHAVRGFIDSKDRLRTRIQPCSRFGRNLSVEYPLPPGPGGSWVTFQQVAFERHLQNLNQNQVKEYVRARSKTQKPGETTEEQEKGDREAVEEAIRVCQEKGPSLTGAQEPLVAYGTDIPEHANLHSRPGPKKRRAYGSYGASNSESPAASRPPPLDDLPGSRPTRILIGYWKASSSKDPADKHAVYGVLGANDMFRVKLTRKTRDGRALVGNFPQGAGALWISWDEVVFEPHLRQLTRPEIKEYCRVRQCQIDEGETAADRVDNETKAVYEAQKRVATGLPTAPTKRGEHPAVPVALAMKTPTNGHAYGGESHDDQHQAATTPPDAFESRPPPRQGPQPPRARTSLPNVELRAANRPPPPSAAERTNDLARREIARIEAAQARAEQRAQTRESYISSATVPSSSSTGEVSANKAMFDDNRSRLNRVWAAQEASRLRAGTEDAIMVEGIKFERKQSGPFEGKLASQGSIISVDGEDYVMYRVLTKPTFF</sequence>
<feature type="region of interest" description="Disordered" evidence="1">
    <location>
        <begin position="474"/>
        <end position="539"/>
    </location>
</feature>
<keyword evidence="3" id="KW-1185">Reference proteome</keyword>
<feature type="compositionally biased region" description="Low complexity" evidence="1">
    <location>
        <begin position="566"/>
        <end position="578"/>
    </location>
</feature>
<feature type="region of interest" description="Disordered" evidence="1">
    <location>
        <begin position="292"/>
        <end position="334"/>
    </location>
</feature>
<evidence type="ECO:0000256" key="1">
    <source>
        <dbReference type="SAM" id="MobiDB-lite"/>
    </source>
</evidence>
<dbReference type="Proteomes" id="UP001239445">
    <property type="component" value="Unassembled WGS sequence"/>
</dbReference>
<feature type="compositionally biased region" description="Pro residues" evidence="1">
    <location>
        <begin position="503"/>
        <end position="513"/>
    </location>
</feature>
<name>A0AAJ0BN99_9PEZI</name>
<feature type="region of interest" description="Disordered" evidence="1">
    <location>
        <begin position="553"/>
        <end position="586"/>
    </location>
</feature>
<feature type="region of interest" description="Disordered" evidence="1">
    <location>
        <begin position="113"/>
        <end position="141"/>
    </location>
</feature>
<reference evidence="2" key="1">
    <citation type="submission" date="2023-06" db="EMBL/GenBank/DDBJ databases">
        <title>Genome-scale phylogeny and comparative genomics of the fungal order Sordariales.</title>
        <authorList>
            <consortium name="Lawrence Berkeley National Laboratory"/>
            <person name="Hensen N."/>
            <person name="Bonometti L."/>
            <person name="Westerberg I."/>
            <person name="Brannstrom I.O."/>
            <person name="Guillou S."/>
            <person name="Cros-Aarteil S."/>
            <person name="Calhoun S."/>
            <person name="Haridas S."/>
            <person name="Kuo A."/>
            <person name="Mondo S."/>
            <person name="Pangilinan J."/>
            <person name="Riley R."/>
            <person name="Labutti K."/>
            <person name="Andreopoulos B."/>
            <person name="Lipzen A."/>
            <person name="Chen C."/>
            <person name="Yanf M."/>
            <person name="Daum C."/>
            <person name="Ng V."/>
            <person name="Clum A."/>
            <person name="Steindorff A."/>
            <person name="Ohm R."/>
            <person name="Martin F."/>
            <person name="Silar P."/>
            <person name="Natvig D."/>
            <person name="Lalanne C."/>
            <person name="Gautier V."/>
            <person name="Ament-Velasquez S.L."/>
            <person name="Kruys A."/>
            <person name="Hutchinson M.I."/>
            <person name="Powell A.J."/>
            <person name="Barry K."/>
            <person name="Miller A.N."/>
            <person name="Grigoriev I.V."/>
            <person name="Debuchy R."/>
            <person name="Gladieux P."/>
            <person name="Thoren M.H."/>
            <person name="Johannesson H."/>
        </authorList>
    </citation>
    <scope>NUCLEOTIDE SEQUENCE</scope>
    <source>
        <strain evidence="2">PSN4</strain>
    </source>
</reference>
<gene>
    <name evidence="2" type="ORF">QBC47DRAFT_397406</name>
</gene>
<comment type="caution">
    <text evidence="2">The sequence shown here is derived from an EMBL/GenBank/DDBJ whole genome shotgun (WGS) entry which is preliminary data.</text>
</comment>